<keyword evidence="3" id="KW-0863">Zinc-finger</keyword>
<comment type="function">
    <text evidence="6">Negative feedback regulator that controls excessive innate immune responses. Regulates both Toll-like receptor 4 (TLR4) and DDX58/RIG1-like helicases (RLH) pathways. May inhibit the LTR pathway by direct interaction with TRAF6 and attenuation of NF-kappa-B activation. May negatively regulate the RLH pathway downstream from MAVS and upstream of NF-kappa-B and IRF3.</text>
</comment>
<keyword evidence="2" id="KW-0479">Metal-binding</keyword>
<protein>
    <recommendedName>
        <fullName evidence="7">TRAF-type zinc finger domain-containing protein 1</fullName>
    </recommendedName>
</protein>
<dbReference type="GO" id="GO:0045824">
    <property type="term" value="P:negative regulation of innate immune response"/>
    <property type="evidence" value="ECO:0007669"/>
    <property type="project" value="TreeGrafter"/>
</dbReference>
<gene>
    <name evidence="10" type="primary">TRAFD1</name>
</gene>
<evidence type="ECO:0000256" key="7">
    <source>
        <dbReference type="ARBA" id="ARBA00040410"/>
    </source>
</evidence>
<dbReference type="InterPro" id="IPR049439">
    <property type="entry name" value="TRAFD1-XIAF1_Znf"/>
</dbReference>
<evidence type="ECO:0000256" key="3">
    <source>
        <dbReference type="ARBA" id="ARBA00022771"/>
    </source>
</evidence>
<proteinExistence type="predicted"/>
<dbReference type="EMBL" id="AFYH01073438">
    <property type="status" value="NOT_ANNOTATED_CDS"/>
    <property type="molecule type" value="Genomic_DNA"/>
</dbReference>
<sequence length="437" mass="50459">AMSSASEKETKLCTNCKRDIPSGNFTIHEIHCRRNIELCRFCKEPFPRSEMEEHVEHEHAQIMCKCNVKMEKHQLENHQISECPLRLVKCQYCDLELAFNKCFEHEDYCGARTEQCQVCARNVMVKDLNTHPAVCGKPVEEKNNNCIGQRTQYDYEDDVGAWFEKPSFRSFLRTEEISSRRRTRRSLEREYIDRMTLEALQALEKNTPARTMDQNRAPLVEEQEKLARNRAPRPGFYGHGDEHSNLDYLLALTLQNENHPSIGTGDMIRLLCTMEKNREEHFSNMAQLKSAANDIALPCEFCEELFPEEDLILHQTGCNAASAFASFSKRSSSPPVEYPRGFGGYSEHSPSARFLSDRFVSLPYEARVESQESIILPCEFCGCQLEEEVLFHHQDKCDLRPATARPGSSLYKVLHNKDQEEEDKSPQSPRRRLKHQG</sequence>
<dbReference type="GeneTree" id="ENSGT00530000063869"/>
<reference evidence="10" key="3">
    <citation type="submission" date="2025-09" db="UniProtKB">
        <authorList>
            <consortium name="Ensembl"/>
        </authorList>
    </citation>
    <scope>IDENTIFICATION</scope>
</reference>
<evidence type="ECO:0000313" key="11">
    <source>
        <dbReference type="Proteomes" id="UP000008672"/>
    </source>
</evidence>
<dbReference type="Proteomes" id="UP000008672">
    <property type="component" value="Unassembled WGS sequence"/>
</dbReference>
<dbReference type="Bgee" id="ENSLACG00000009850">
    <property type="expression patterns" value="Expressed in pectoral fin and 6 other cell types or tissues"/>
</dbReference>
<keyword evidence="4" id="KW-0862">Zinc</keyword>
<dbReference type="Ensembl" id="ENSLACT00000011279.1">
    <property type="protein sequence ID" value="ENSLACP00000011195.1"/>
    <property type="gene ID" value="ENSLACG00000009850.2"/>
</dbReference>
<evidence type="ECO:0000313" key="10">
    <source>
        <dbReference type="Ensembl" id="ENSLACP00000011195.1"/>
    </source>
</evidence>
<evidence type="ECO:0000256" key="8">
    <source>
        <dbReference type="SAM" id="MobiDB-lite"/>
    </source>
</evidence>
<evidence type="ECO:0000256" key="2">
    <source>
        <dbReference type="ARBA" id="ARBA00022723"/>
    </source>
</evidence>
<evidence type="ECO:0000256" key="5">
    <source>
        <dbReference type="ARBA" id="ARBA00022990"/>
    </source>
</evidence>
<name>H3ANH4_LATCH</name>
<dbReference type="AlphaFoldDB" id="H3ANH4"/>
<evidence type="ECO:0000256" key="1">
    <source>
        <dbReference type="ARBA" id="ARBA00022553"/>
    </source>
</evidence>
<reference evidence="11" key="1">
    <citation type="submission" date="2011-08" db="EMBL/GenBank/DDBJ databases">
        <title>The draft genome of Latimeria chalumnae.</title>
        <authorList>
            <person name="Di Palma F."/>
            <person name="Alfoldi J."/>
            <person name="Johnson J."/>
            <person name="Berlin A."/>
            <person name="Gnerre S."/>
            <person name="Jaffe D."/>
            <person name="MacCallum I."/>
            <person name="Young S."/>
            <person name="Walker B.J."/>
            <person name="Lander E."/>
            <person name="Lindblad-Toh K."/>
        </authorList>
    </citation>
    <scope>NUCLEOTIDE SEQUENCE [LARGE SCALE GENOMIC DNA]</scope>
    <source>
        <strain evidence="11">Wild caught</strain>
    </source>
</reference>
<accession>H3ANH4</accession>
<feature type="domain" description="TRAFD1/XAF1 zinc finger" evidence="9">
    <location>
        <begin position="94"/>
        <end position="136"/>
    </location>
</feature>
<evidence type="ECO:0000256" key="4">
    <source>
        <dbReference type="ARBA" id="ARBA00022833"/>
    </source>
</evidence>
<dbReference type="GO" id="GO:0005739">
    <property type="term" value="C:mitochondrion"/>
    <property type="evidence" value="ECO:0007669"/>
    <property type="project" value="TreeGrafter"/>
</dbReference>
<keyword evidence="1" id="KW-0597">Phosphoprotein</keyword>
<evidence type="ECO:0000256" key="6">
    <source>
        <dbReference type="ARBA" id="ARBA00037636"/>
    </source>
</evidence>
<dbReference type="EMBL" id="AFYH01073437">
    <property type="status" value="NOT_ANNOTATED_CDS"/>
    <property type="molecule type" value="Genomic_DNA"/>
</dbReference>
<evidence type="ECO:0000259" key="9">
    <source>
        <dbReference type="Pfam" id="PF21366"/>
    </source>
</evidence>
<keyword evidence="5" id="KW-0007">Acetylation</keyword>
<dbReference type="GO" id="GO:0008270">
    <property type="term" value="F:zinc ion binding"/>
    <property type="evidence" value="ECO:0007669"/>
    <property type="project" value="UniProtKB-KW"/>
</dbReference>
<feature type="region of interest" description="Disordered" evidence="8">
    <location>
        <begin position="414"/>
        <end position="437"/>
    </location>
</feature>
<reference evidence="10" key="2">
    <citation type="submission" date="2025-08" db="UniProtKB">
        <authorList>
            <consortium name="Ensembl"/>
        </authorList>
    </citation>
    <scope>IDENTIFICATION</scope>
</reference>
<dbReference type="Gene3D" id="3.30.40.10">
    <property type="entry name" value="Zinc/RING finger domain, C3HC4 (zinc finger)"/>
    <property type="match status" value="2"/>
</dbReference>
<dbReference type="PANTHER" id="PTHR16295:SF19">
    <property type="entry name" value="TRAF-TYPE ZINC FINGER DOMAIN-CONTAINING PROTEIN 1"/>
    <property type="match status" value="1"/>
</dbReference>
<organism evidence="10 11">
    <name type="scientific">Latimeria chalumnae</name>
    <name type="common">Coelacanth</name>
    <dbReference type="NCBI Taxonomy" id="7897"/>
    <lineage>
        <taxon>Eukaryota</taxon>
        <taxon>Metazoa</taxon>
        <taxon>Chordata</taxon>
        <taxon>Craniata</taxon>
        <taxon>Vertebrata</taxon>
        <taxon>Euteleostomi</taxon>
        <taxon>Coelacanthiformes</taxon>
        <taxon>Coelacanthidae</taxon>
        <taxon>Latimeria</taxon>
    </lineage>
</organism>
<keyword evidence="11" id="KW-1185">Reference proteome</keyword>
<dbReference type="HOGENOM" id="CLU_034057_0_0_1"/>
<dbReference type="InterPro" id="IPR051986">
    <property type="entry name" value="Innate_Immune_Apopt_Reg"/>
</dbReference>
<dbReference type="Pfam" id="PF23580">
    <property type="entry name" value="Znf_XAF1_N"/>
    <property type="match status" value="1"/>
</dbReference>
<dbReference type="Pfam" id="PF21366">
    <property type="entry name" value="TRAFD1-XIAF1_ZnF"/>
    <property type="match status" value="1"/>
</dbReference>
<dbReference type="PANTHER" id="PTHR16295">
    <property type="entry name" value="TRAF-TYPE ZINC FINGER PROTEIN-RELATED"/>
    <property type="match status" value="1"/>
</dbReference>
<dbReference type="InterPro" id="IPR013083">
    <property type="entry name" value="Znf_RING/FYVE/PHD"/>
</dbReference>